<evidence type="ECO:0000256" key="3">
    <source>
        <dbReference type="ARBA" id="ARBA00023274"/>
    </source>
</evidence>
<dbReference type="GO" id="GO:0003735">
    <property type="term" value="F:structural constituent of ribosome"/>
    <property type="evidence" value="ECO:0007669"/>
    <property type="project" value="InterPro"/>
</dbReference>
<dbReference type="InterPro" id="IPR020574">
    <property type="entry name" value="Ribosomal_uS9_CS"/>
</dbReference>
<dbReference type="InterPro" id="IPR014721">
    <property type="entry name" value="Ribsml_uS5_D2-typ_fold_subgr"/>
</dbReference>
<dbReference type="PANTHER" id="PTHR21569">
    <property type="entry name" value="RIBOSOMAL PROTEIN S9"/>
    <property type="match status" value="1"/>
</dbReference>
<protein>
    <recommendedName>
        <fullName evidence="6">30S ribosomal protein S9</fullName>
    </recommendedName>
</protein>
<feature type="compositionally biased region" description="Basic and acidic residues" evidence="4">
    <location>
        <begin position="116"/>
        <end position="131"/>
    </location>
</feature>
<dbReference type="PANTHER" id="PTHR21569:SF1">
    <property type="entry name" value="SMALL RIBOSOMAL SUBUNIT PROTEIN US9M"/>
    <property type="match status" value="1"/>
</dbReference>
<evidence type="ECO:0000256" key="2">
    <source>
        <dbReference type="ARBA" id="ARBA00022980"/>
    </source>
</evidence>
<dbReference type="InterPro" id="IPR000754">
    <property type="entry name" value="Ribosomal_uS9"/>
</dbReference>
<dbReference type="Pfam" id="PF00380">
    <property type="entry name" value="Ribosomal_S9"/>
    <property type="match status" value="1"/>
</dbReference>
<proteinExistence type="inferred from homology"/>
<dbReference type="PROSITE" id="PS00360">
    <property type="entry name" value="RIBOSOMAL_S9"/>
    <property type="match status" value="1"/>
</dbReference>
<dbReference type="InterPro" id="IPR023035">
    <property type="entry name" value="Ribosomal_uS9_bac/plastid"/>
</dbReference>
<gene>
    <name evidence="5" type="ORF">METZ01_LOCUS187302</name>
</gene>
<organism evidence="5">
    <name type="scientific">marine metagenome</name>
    <dbReference type="NCBI Taxonomy" id="408172"/>
    <lineage>
        <taxon>unclassified sequences</taxon>
        <taxon>metagenomes</taxon>
        <taxon>ecological metagenomes</taxon>
    </lineage>
</organism>
<accession>A0A382D7N0</accession>
<evidence type="ECO:0000256" key="1">
    <source>
        <dbReference type="ARBA" id="ARBA00005251"/>
    </source>
</evidence>
<dbReference type="GO" id="GO:0006412">
    <property type="term" value="P:translation"/>
    <property type="evidence" value="ECO:0007669"/>
    <property type="project" value="InterPro"/>
</dbReference>
<evidence type="ECO:0008006" key="6">
    <source>
        <dbReference type="Google" id="ProtNLM"/>
    </source>
</evidence>
<dbReference type="SUPFAM" id="SSF54211">
    <property type="entry name" value="Ribosomal protein S5 domain 2-like"/>
    <property type="match status" value="1"/>
</dbReference>
<sequence>MESNINLESKNPKKIKLDFKESKYATGRRKKSVARIWIKKGTGKIYVNGKNMPDYFTRFNHQTLVSRPLEVAKRSADFDVRCLVKGGGLSGQAGAIIHGISRALLKYEPELKSDLKKEKLTTRDSRSVERKKYGHKKARRSFQFSKR</sequence>
<dbReference type="InterPro" id="IPR020568">
    <property type="entry name" value="Ribosomal_Su5_D2-typ_SF"/>
</dbReference>
<reference evidence="5" key="1">
    <citation type="submission" date="2018-05" db="EMBL/GenBank/DDBJ databases">
        <authorList>
            <person name="Lanie J.A."/>
            <person name="Ng W.-L."/>
            <person name="Kazmierczak K.M."/>
            <person name="Andrzejewski T.M."/>
            <person name="Davidsen T.M."/>
            <person name="Wayne K.J."/>
            <person name="Tettelin H."/>
            <person name="Glass J.I."/>
            <person name="Rusch D."/>
            <person name="Podicherti R."/>
            <person name="Tsui H.-C.T."/>
            <person name="Winkler M.E."/>
        </authorList>
    </citation>
    <scope>NUCLEOTIDE SEQUENCE</scope>
</reference>
<dbReference type="AlphaFoldDB" id="A0A382D7N0"/>
<dbReference type="Gene3D" id="3.30.230.10">
    <property type="match status" value="1"/>
</dbReference>
<dbReference type="GO" id="GO:0022627">
    <property type="term" value="C:cytosolic small ribosomal subunit"/>
    <property type="evidence" value="ECO:0007669"/>
    <property type="project" value="TreeGrafter"/>
</dbReference>
<keyword evidence="2" id="KW-0689">Ribosomal protein</keyword>
<dbReference type="NCBIfam" id="NF001099">
    <property type="entry name" value="PRK00132.1"/>
    <property type="match status" value="1"/>
</dbReference>
<dbReference type="GO" id="GO:0003723">
    <property type="term" value="F:RNA binding"/>
    <property type="evidence" value="ECO:0007669"/>
    <property type="project" value="TreeGrafter"/>
</dbReference>
<feature type="region of interest" description="Disordered" evidence="4">
    <location>
        <begin position="116"/>
        <end position="147"/>
    </location>
</feature>
<dbReference type="HAMAP" id="MF_00532_B">
    <property type="entry name" value="Ribosomal_uS9_B"/>
    <property type="match status" value="1"/>
</dbReference>
<name>A0A382D7N0_9ZZZZ</name>
<keyword evidence="3" id="KW-0687">Ribonucleoprotein</keyword>
<dbReference type="EMBL" id="UINC01038039">
    <property type="protein sequence ID" value="SVB34448.1"/>
    <property type="molecule type" value="Genomic_DNA"/>
</dbReference>
<feature type="compositionally biased region" description="Basic residues" evidence="4">
    <location>
        <begin position="132"/>
        <end position="147"/>
    </location>
</feature>
<dbReference type="FunFam" id="3.30.230.10:FF:000001">
    <property type="entry name" value="30S ribosomal protein S9"/>
    <property type="match status" value="1"/>
</dbReference>
<evidence type="ECO:0000256" key="4">
    <source>
        <dbReference type="SAM" id="MobiDB-lite"/>
    </source>
</evidence>
<comment type="similarity">
    <text evidence="1">Belongs to the universal ribosomal protein uS9 family.</text>
</comment>
<evidence type="ECO:0000313" key="5">
    <source>
        <dbReference type="EMBL" id="SVB34448.1"/>
    </source>
</evidence>